<dbReference type="SUPFAM" id="SSF118310">
    <property type="entry name" value="AN1-like Zinc finger"/>
    <property type="match status" value="1"/>
</dbReference>
<evidence type="ECO:0000256" key="1">
    <source>
        <dbReference type="SAM" id="MobiDB-lite"/>
    </source>
</evidence>
<dbReference type="InterPro" id="IPR035896">
    <property type="entry name" value="AN1-like_Znf"/>
</dbReference>
<dbReference type="STRING" id="5217.A0A4Q1BSA4"/>
<name>A0A4Q1BSA4_TREME</name>
<organism evidence="2 3">
    <name type="scientific">Tremella mesenterica</name>
    <name type="common">Jelly fungus</name>
    <dbReference type="NCBI Taxonomy" id="5217"/>
    <lineage>
        <taxon>Eukaryota</taxon>
        <taxon>Fungi</taxon>
        <taxon>Dikarya</taxon>
        <taxon>Basidiomycota</taxon>
        <taxon>Agaricomycotina</taxon>
        <taxon>Tremellomycetes</taxon>
        <taxon>Tremellales</taxon>
        <taxon>Tremellaceae</taxon>
        <taxon>Tremella</taxon>
    </lineage>
</organism>
<protein>
    <recommendedName>
        <fullName evidence="4">AN1-type domain-containing protein</fullName>
    </recommendedName>
</protein>
<gene>
    <name evidence="2" type="ORF">M231_01742</name>
</gene>
<dbReference type="AlphaFoldDB" id="A0A4Q1BSA4"/>
<dbReference type="VEuPathDB" id="FungiDB:TREMEDRAFT_27039"/>
<feature type="compositionally biased region" description="Polar residues" evidence="1">
    <location>
        <begin position="98"/>
        <end position="107"/>
    </location>
</feature>
<dbReference type="Gene3D" id="4.10.1110.10">
    <property type="entry name" value="AN1-like Zinc finger"/>
    <property type="match status" value="1"/>
</dbReference>
<dbReference type="OrthoDB" id="431929at2759"/>
<keyword evidence="3" id="KW-1185">Reference proteome</keyword>
<proteinExistence type="predicted"/>
<feature type="compositionally biased region" description="Basic and acidic residues" evidence="1">
    <location>
        <begin position="118"/>
        <end position="131"/>
    </location>
</feature>
<dbReference type="EMBL" id="SDIL01000013">
    <property type="protein sequence ID" value="RXK40894.1"/>
    <property type="molecule type" value="Genomic_DNA"/>
</dbReference>
<accession>A0A4Q1BSA4</accession>
<feature type="region of interest" description="Disordered" evidence="1">
    <location>
        <begin position="1"/>
        <end position="21"/>
    </location>
</feature>
<reference evidence="2 3" key="1">
    <citation type="submission" date="2016-06" db="EMBL/GenBank/DDBJ databases">
        <title>Evolution of pathogenesis and genome organization in the Tremellales.</title>
        <authorList>
            <person name="Cuomo C."/>
            <person name="Litvintseva A."/>
            <person name="Heitman J."/>
            <person name="Chen Y."/>
            <person name="Sun S."/>
            <person name="Springer D."/>
            <person name="Dromer F."/>
            <person name="Young S."/>
            <person name="Zeng Q."/>
            <person name="Chapman S."/>
            <person name="Gujja S."/>
            <person name="Saif S."/>
            <person name="Birren B."/>
        </authorList>
    </citation>
    <scope>NUCLEOTIDE SEQUENCE [LARGE SCALE GENOMIC DNA]</scope>
    <source>
        <strain evidence="2 3">ATCC 28783</strain>
    </source>
</reference>
<feature type="region of interest" description="Disordered" evidence="1">
    <location>
        <begin position="73"/>
        <end position="131"/>
    </location>
</feature>
<evidence type="ECO:0000313" key="2">
    <source>
        <dbReference type="EMBL" id="RXK40894.1"/>
    </source>
</evidence>
<evidence type="ECO:0008006" key="4">
    <source>
        <dbReference type="Google" id="ProtNLM"/>
    </source>
</evidence>
<evidence type="ECO:0000313" key="3">
    <source>
        <dbReference type="Proteomes" id="UP000289152"/>
    </source>
</evidence>
<comment type="caution">
    <text evidence="2">The sequence shown here is derived from an EMBL/GenBank/DDBJ whole genome shotgun (WGS) entry which is preliminary data.</text>
</comment>
<feature type="compositionally biased region" description="Low complexity" evidence="1">
    <location>
        <begin position="108"/>
        <end position="117"/>
    </location>
</feature>
<dbReference type="Proteomes" id="UP000289152">
    <property type="component" value="Unassembled WGS sequence"/>
</dbReference>
<sequence>MSVPRAPRAQAVAGVEDDEGVGKEVRCEGCGVAFCVCHRQQDQHSCPAPSSHTARERATQERKERAQQILQLHFPGTTSKPRPTLPPQKDVDIKRKLPSTTVDQTVTSSSSSSSSASKLHEPRDVSVEDKEGVKVVKTTTKAEKIHQLRLRKLRSLAEPLERPKGVEKMRYFEWCLCTDHGKVKSWLYTGKWEGEVQRGAIACDTSCGRLLDLLISKTKVKRPTDPLDTSSTWGLMSLVSPLDGERTMKRISLSKSAGGEIEEGTLLILLRGAFPLLEPGDVME</sequence>
<dbReference type="InParanoid" id="A0A4Q1BSA4"/>